<proteinExistence type="predicted"/>
<dbReference type="InterPro" id="IPR025391">
    <property type="entry name" value="DUF4123"/>
</dbReference>
<name>A0A533HX99_PARDE</name>
<feature type="domain" description="DUF4123" evidence="1">
    <location>
        <begin position="68"/>
        <end position="184"/>
    </location>
</feature>
<evidence type="ECO:0000259" key="1">
    <source>
        <dbReference type="Pfam" id="PF13503"/>
    </source>
</evidence>
<comment type="caution">
    <text evidence="2">The sequence shown here is derived from an EMBL/GenBank/DDBJ whole genome shotgun (WGS) entry which is preliminary data.</text>
</comment>
<evidence type="ECO:0000313" key="2">
    <source>
        <dbReference type="EMBL" id="TKW62991.1"/>
    </source>
</evidence>
<sequence length="444" mass="49918">MTERGADFWLVPDAEVSSNRRCACRIQQLEKVSPLVCRIGASCGNIPHVLEEPLFHGFDGVEGMPSTYAILDASKIEDLPDLLKRSGLEHRCLFKGEAALEMGHVAPWIVGLVPENRFVRRLFTGGGPPFGLWHPEAGIFCRSTASLDDLWRHFRKFVRLKAESGKWFYFRFWEPRLLPVLCERSHPVLFPARSAPLLSVVAPTSKETHFVMPDALATSNGQTLLSDDLQDALHQASETRFAVNFGQELATAAPKRMRQLGLSDSAPVARMITVVLNHLRPLGFQKSSDIGRVAACGLFYGSHFLLDPRIIPLADRFLADKRRVPSLRARDFQSALQRDPTVTAMLDGGSVWNVAKQLERAQYAAPPRDRFVEVCERHQPAGFSTVKRIAHPILAQLFTPYFLADPLRTIWQQVFSLPDHEFIRSAHSELDRMLNIDHGTARDE</sequence>
<dbReference type="AlphaFoldDB" id="A0A533HX99"/>
<protein>
    <submittedName>
        <fullName evidence="2">DUF4123 domain-containing protein</fullName>
    </submittedName>
</protein>
<evidence type="ECO:0000313" key="3">
    <source>
        <dbReference type="Proteomes" id="UP000315344"/>
    </source>
</evidence>
<gene>
    <name evidence="2" type="ORF">DI616_20055</name>
</gene>
<dbReference type="Pfam" id="PF13503">
    <property type="entry name" value="DUF4123"/>
    <property type="match status" value="1"/>
</dbReference>
<dbReference type="Proteomes" id="UP000315344">
    <property type="component" value="Unassembled WGS sequence"/>
</dbReference>
<dbReference type="EMBL" id="VAFL01000042">
    <property type="protein sequence ID" value="TKW62991.1"/>
    <property type="molecule type" value="Genomic_DNA"/>
</dbReference>
<accession>A0A533HX99</accession>
<reference evidence="2 3" key="1">
    <citation type="journal article" date="2017" name="Nat. Commun.">
        <title>In situ click chemistry generation of cyclooxygenase-2 inhibitors.</title>
        <authorList>
            <person name="Bhardwaj A."/>
            <person name="Kaur J."/>
            <person name="Wuest M."/>
            <person name="Wuest F."/>
        </authorList>
    </citation>
    <scope>NUCLEOTIDE SEQUENCE [LARGE SCALE GENOMIC DNA]</scope>
    <source>
        <strain evidence="2">S2_012_000_R3_94</strain>
    </source>
</reference>
<organism evidence="2 3">
    <name type="scientific">Paracoccus denitrificans</name>
    <dbReference type="NCBI Taxonomy" id="266"/>
    <lineage>
        <taxon>Bacteria</taxon>
        <taxon>Pseudomonadati</taxon>
        <taxon>Pseudomonadota</taxon>
        <taxon>Alphaproteobacteria</taxon>
        <taxon>Rhodobacterales</taxon>
        <taxon>Paracoccaceae</taxon>
        <taxon>Paracoccus</taxon>
    </lineage>
</organism>